<feature type="compositionally biased region" description="Low complexity" evidence="4">
    <location>
        <begin position="60"/>
        <end position="84"/>
    </location>
</feature>
<dbReference type="PANTHER" id="PTHR32241">
    <property type="entry name" value="PATATIN-LIKE PROTEIN 6"/>
    <property type="match status" value="1"/>
</dbReference>
<accession>A0A835LWR3</accession>
<dbReference type="GO" id="GO:0016787">
    <property type="term" value="F:hydrolase activity"/>
    <property type="evidence" value="ECO:0007669"/>
    <property type="project" value="UniProtKB-KW"/>
</dbReference>
<dbReference type="OrthoDB" id="1658288at2759"/>
<protein>
    <submittedName>
        <fullName evidence="5">Uncharacterized protein</fullName>
    </submittedName>
</protein>
<evidence type="ECO:0000256" key="3">
    <source>
        <dbReference type="ARBA" id="ARBA00022963"/>
    </source>
</evidence>
<comment type="caution">
    <text evidence="5">The sequence shown here is derived from an EMBL/GenBank/DDBJ whole genome shotgun (WGS) entry which is preliminary data.</text>
</comment>
<dbReference type="Gene3D" id="3.40.1090.10">
    <property type="entry name" value="Cytosolic phospholipase A2 catalytic domain"/>
    <property type="match status" value="1"/>
</dbReference>
<dbReference type="SUPFAM" id="SSF52151">
    <property type="entry name" value="FabD/lysophospholipase-like"/>
    <property type="match status" value="1"/>
</dbReference>
<dbReference type="GO" id="GO:0016042">
    <property type="term" value="P:lipid catabolic process"/>
    <property type="evidence" value="ECO:0007669"/>
    <property type="project" value="UniProtKB-KW"/>
</dbReference>
<dbReference type="AlphaFoldDB" id="A0A835LWR3"/>
<dbReference type="EMBL" id="JADFTS010000004">
    <property type="protein sequence ID" value="KAF9610390.1"/>
    <property type="molecule type" value="Genomic_DNA"/>
</dbReference>
<keyword evidence="3" id="KW-0443">Lipid metabolism</keyword>
<evidence type="ECO:0000256" key="1">
    <source>
        <dbReference type="ARBA" id="ARBA00010240"/>
    </source>
</evidence>
<reference evidence="5 6" key="1">
    <citation type="submission" date="2020-10" db="EMBL/GenBank/DDBJ databases">
        <title>The Coptis chinensis genome and diversification of protoberbering-type alkaloids.</title>
        <authorList>
            <person name="Wang B."/>
            <person name="Shu S."/>
            <person name="Song C."/>
            <person name="Liu Y."/>
        </authorList>
    </citation>
    <scope>NUCLEOTIDE SEQUENCE [LARGE SCALE GENOMIC DNA]</scope>
    <source>
        <strain evidence="5">HL-2020</strain>
        <tissue evidence="5">Leaf</tissue>
    </source>
</reference>
<name>A0A835LWR3_9MAGN</name>
<gene>
    <name evidence="5" type="ORF">IFM89_022301</name>
</gene>
<sequence length="515" mass="56617">MKSPLTSRDAGYPNGTTGFCIAYLLHCTKIIIASDSKRSVYILRAEEEAPWGSQEQQEIPGPSSSSWYSPPDSSRPSTPGTTTTNALRPSDFSQSLKDKLFLLLKSFVKEINVLDYGAVGGGYIDDSQILGTILSPQDIEKWDGIDSSQWLAFRRVTGLIVDGYGTIDGWELHENGANSKDIHSIDQQSIEVVMTDPQNTIEVCTLRIYWPVRPGGLQCNRSEMQEPSIDTDKLSYEIFSILESKFLFGYDDQNKLWIPKQISPAHETIAPTASTNDNCVSSIKNQRGTGVGGIFTAMLFWYERADAFESESFDFRLWEVCRATMAEPAVFEPVLMKSVDGQKQCLAVEGGLTMSNPVAAAITHRVTITMSRSKGGKLNSKADLWLEVSGDGAADLVDHAVAMAFGQSQSGSYVRIQGVLRVMGVPGLTIYHVKSHLQKYRLAKYLPESPADVETDLQAGGLELNTNMSLLVANLGVSTGKKQNIVALSSIWVLNLYLGFDVEDLFWSICGSKWA</sequence>
<dbReference type="SUPFAM" id="SSF51126">
    <property type="entry name" value="Pectin lyase-like"/>
    <property type="match status" value="1"/>
</dbReference>
<dbReference type="InterPro" id="IPR016035">
    <property type="entry name" value="Acyl_Trfase/lysoPLipase"/>
</dbReference>
<evidence type="ECO:0000256" key="2">
    <source>
        <dbReference type="ARBA" id="ARBA00022801"/>
    </source>
</evidence>
<comment type="similarity">
    <text evidence="1">Belongs to the patatin family.</text>
</comment>
<keyword evidence="2" id="KW-0378">Hydrolase</keyword>
<evidence type="ECO:0000256" key="4">
    <source>
        <dbReference type="SAM" id="MobiDB-lite"/>
    </source>
</evidence>
<evidence type="ECO:0000313" key="6">
    <source>
        <dbReference type="Proteomes" id="UP000631114"/>
    </source>
</evidence>
<keyword evidence="6" id="KW-1185">Reference proteome</keyword>
<dbReference type="PANTHER" id="PTHR32241:SF3">
    <property type="entry name" value="PATATIN-LIKE PROTEIN 6"/>
    <property type="match status" value="1"/>
</dbReference>
<feature type="region of interest" description="Disordered" evidence="4">
    <location>
        <begin position="51"/>
        <end position="89"/>
    </location>
</feature>
<evidence type="ECO:0000313" key="5">
    <source>
        <dbReference type="EMBL" id="KAF9610390.1"/>
    </source>
</evidence>
<keyword evidence="3" id="KW-0442">Lipid degradation</keyword>
<dbReference type="InterPro" id="IPR011050">
    <property type="entry name" value="Pectin_lyase_fold/virulence"/>
</dbReference>
<organism evidence="5 6">
    <name type="scientific">Coptis chinensis</name>
    <dbReference type="NCBI Taxonomy" id="261450"/>
    <lineage>
        <taxon>Eukaryota</taxon>
        <taxon>Viridiplantae</taxon>
        <taxon>Streptophyta</taxon>
        <taxon>Embryophyta</taxon>
        <taxon>Tracheophyta</taxon>
        <taxon>Spermatophyta</taxon>
        <taxon>Magnoliopsida</taxon>
        <taxon>Ranunculales</taxon>
        <taxon>Ranunculaceae</taxon>
        <taxon>Coptidoideae</taxon>
        <taxon>Coptis</taxon>
    </lineage>
</organism>
<dbReference type="Proteomes" id="UP000631114">
    <property type="component" value="Unassembled WGS sequence"/>
</dbReference>
<dbReference type="Gene3D" id="1.10.10.60">
    <property type="entry name" value="Homeodomain-like"/>
    <property type="match status" value="1"/>
</dbReference>
<proteinExistence type="inferred from homology"/>